<reference evidence="2" key="1">
    <citation type="submission" date="2023-02" db="EMBL/GenBank/DDBJ databases">
        <title>Identification and recombinant expression of a fungal hydrolase from Papiliotrema laurentii that hydrolyzes apple cutin and clears colloidal polyester polyurethane.</title>
        <authorList>
            <consortium name="DOE Joint Genome Institute"/>
            <person name="Roman V.A."/>
            <person name="Bojanowski C."/>
            <person name="Crable B.R."/>
            <person name="Wagner D.N."/>
            <person name="Hung C.S."/>
            <person name="Nadeau L.J."/>
            <person name="Schratz L."/>
            <person name="Haridas S."/>
            <person name="Pangilinan J."/>
            <person name="Lipzen A."/>
            <person name="Na H."/>
            <person name="Yan M."/>
            <person name="Ng V."/>
            <person name="Grigoriev I.V."/>
            <person name="Spatafora J.W."/>
            <person name="Barlow D."/>
            <person name="Biffinger J."/>
            <person name="Kelley-Loughnane N."/>
            <person name="Varaljay V.A."/>
            <person name="Crookes-Goodson W.J."/>
        </authorList>
    </citation>
    <scope>NUCLEOTIDE SEQUENCE</scope>
    <source>
        <strain evidence="2">5307AH</strain>
    </source>
</reference>
<feature type="region of interest" description="Disordered" evidence="1">
    <location>
        <begin position="300"/>
        <end position="328"/>
    </location>
</feature>
<dbReference type="PANTHER" id="PTHR46364">
    <property type="entry name" value="OS08G0421900 PROTEIN"/>
    <property type="match status" value="1"/>
</dbReference>
<comment type="caution">
    <text evidence="2">The sequence shown here is derived from an EMBL/GenBank/DDBJ whole genome shotgun (WGS) entry which is preliminary data.</text>
</comment>
<dbReference type="InterPro" id="IPR013083">
    <property type="entry name" value="Znf_RING/FYVE/PHD"/>
</dbReference>
<proteinExistence type="predicted"/>
<name>A0AAD9CWE9_PAPLA</name>
<dbReference type="Proteomes" id="UP001182556">
    <property type="component" value="Unassembled WGS sequence"/>
</dbReference>
<dbReference type="SUPFAM" id="SSF57903">
    <property type="entry name" value="FYVE/PHD zinc finger"/>
    <property type="match status" value="1"/>
</dbReference>
<feature type="region of interest" description="Disordered" evidence="1">
    <location>
        <begin position="210"/>
        <end position="229"/>
    </location>
</feature>
<feature type="compositionally biased region" description="Basic and acidic residues" evidence="1">
    <location>
        <begin position="308"/>
        <end position="324"/>
    </location>
</feature>
<feature type="region of interest" description="Disordered" evidence="1">
    <location>
        <begin position="1"/>
        <end position="33"/>
    </location>
</feature>
<feature type="region of interest" description="Disordered" evidence="1">
    <location>
        <begin position="79"/>
        <end position="109"/>
    </location>
</feature>
<gene>
    <name evidence="2" type="ORF">DB88DRAFT_345144</name>
</gene>
<feature type="compositionally biased region" description="Basic residues" evidence="1">
    <location>
        <begin position="86"/>
        <end position="100"/>
    </location>
</feature>
<feature type="compositionally biased region" description="Basic residues" evidence="1">
    <location>
        <begin position="1"/>
        <end position="10"/>
    </location>
</feature>
<dbReference type="InterPro" id="IPR043151">
    <property type="entry name" value="BAH_sf"/>
</dbReference>
<evidence type="ECO:0000256" key="1">
    <source>
        <dbReference type="SAM" id="MobiDB-lite"/>
    </source>
</evidence>
<protein>
    <recommendedName>
        <fullName evidence="4">BAH domain-containing protein</fullName>
    </recommendedName>
</protein>
<evidence type="ECO:0000313" key="2">
    <source>
        <dbReference type="EMBL" id="KAK1923312.1"/>
    </source>
</evidence>
<accession>A0AAD9CWE9</accession>
<keyword evidence="3" id="KW-1185">Reference proteome</keyword>
<dbReference type="EMBL" id="JAODAN010000007">
    <property type="protein sequence ID" value="KAK1923312.1"/>
    <property type="molecule type" value="Genomic_DNA"/>
</dbReference>
<evidence type="ECO:0008006" key="4">
    <source>
        <dbReference type="Google" id="ProtNLM"/>
    </source>
</evidence>
<dbReference type="Gene3D" id="2.30.30.490">
    <property type="match status" value="1"/>
</dbReference>
<sequence>MVIFSKKRKSLNTSKAQEKQADEAQLDSEPAHIVADLDWKAPTPEEWRTVYKKYRSFKLPQHQDEYSVGNFIYILPPPIEDTPTNSRKRQAGKGKGKGKGKSAEDEAEEQNPWWMGEIVEVRARNETNVFMRVNWMYTTIDQLKEIGAKRIPKQLEGYEVVYSRFNDILPVHALADGATIHRFDESQVVQNPIPADEIFYRSEVLQPSELPQPAKKRKGEKKSLDPAPTVQPLHPPSCFCGKPYTPLPLGTAPMVYCPSTKCRKWFHTSCLDRESLCYDRTPERIAKIVTSGLELVADLPSPTSPVELKLDSEKGEQDRQEGSDGGRIQVAPEAIVAQAIRDAAEESIIRGSVSTGIVGNGQKVIRARDIVARSTSGDDVQAASEDWIRDFGEDGFKDLVKRDEEGGDGFGGKTWKCRSCGCFM</sequence>
<dbReference type="AlphaFoldDB" id="A0AAD9CWE9"/>
<dbReference type="Gene3D" id="3.30.40.10">
    <property type="entry name" value="Zinc/RING finger domain, C3HC4 (zinc finger)"/>
    <property type="match status" value="1"/>
</dbReference>
<organism evidence="2 3">
    <name type="scientific">Papiliotrema laurentii</name>
    <name type="common">Cryptococcus laurentii</name>
    <dbReference type="NCBI Taxonomy" id="5418"/>
    <lineage>
        <taxon>Eukaryota</taxon>
        <taxon>Fungi</taxon>
        <taxon>Dikarya</taxon>
        <taxon>Basidiomycota</taxon>
        <taxon>Agaricomycotina</taxon>
        <taxon>Tremellomycetes</taxon>
        <taxon>Tremellales</taxon>
        <taxon>Rhynchogastremaceae</taxon>
        <taxon>Papiliotrema</taxon>
    </lineage>
</organism>
<dbReference type="CDD" id="cd15489">
    <property type="entry name" value="PHD_SF"/>
    <property type="match status" value="1"/>
</dbReference>
<dbReference type="InterPro" id="IPR011011">
    <property type="entry name" value="Znf_FYVE_PHD"/>
</dbReference>
<evidence type="ECO:0000313" key="3">
    <source>
        <dbReference type="Proteomes" id="UP001182556"/>
    </source>
</evidence>